<proteinExistence type="inferred from homology"/>
<dbReference type="AlphaFoldDB" id="A0A4Q7N6L9"/>
<dbReference type="RefSeq" id="WP_130362034.1">
    <property type="nucleotide sequence ID" value="NZ_SGXC01000004.1"/>
</dbReference>
<dbReference type="InterPro" id="IPR015879">
    <property type="entry name" value="Ring_hydroxy_dOase_asu_C_dom"/>
</dbReference>
<dbReference type="EMBL" id="SGXC01000004">
    <property type="protein sequence ID" value="RZS76968.1"/>
    <property type="molecule type" value="Genomic_DNA"/>
</dbReference>
<organism evidence="8 9">
    <name type="scientific">Pigmentiphaga kullae</name>
    <dbReference type="NCBI Taxonomy" id="151784"/>
    <lineage>
        <taxon>Bacteria</taxon>
        <taxon>Pseudomonadati</taxon>
        <taxon>Pseudomonadota</taxon>
        <taxon>Betaproteobacteria</taxon>
        <taxon>Burkholderiales</taxon>
        <taxon>Alcaligenaceae</taxon>
        <taxon>Pigmentiphaga</taxon>
    </lineage>
</organism>
<keyword evidence="6" id="KW-0411">Iron-sulfur</keyword>
<keyword evidence="4" id="KW-0560">Oxidoreductase</keyword>
<keyword evidence="3" id="KW-0479">Metal-binding</keyword>
<dbReference type="Gene3D" id="2.102.10.10">
    <property type="entry name" value="Rieske [2Fe-2S] iron-sulphur domain"/>
    <property type="match status" value="1"/>
</dbReference>
<dbReference type="InterPro" id="IPR017941">
    <property type="entry name" value="Rieske_2Fe-2S"/>
</dbReference>
<dbReference type="InterPro" id="IPR001663">
    <property type="entry name" value="Rng_hydr_dOase-A"/>
</dbReference>
<dbReference type="OrthoDB" id="9790995at2"/>
<dbReference type="SUPFAM" id="SSF50022">
    <property type="entry name" value="ISP domain"/>
    <property type="match status" value="1"/>
</dbReference>
<evidence type="ECO:0000256" key="5">
    <source>
        <dbReference type="ARBA" id="ARBA00023004"/>
    </source>
</evidence>
<evidence type="ECO:0000256" key="6">
    <source>
        <dbReference type="ARBA" id="ARBA00023014"/>
    </source>
</evidence>
<sequence length="475" mass="53446">MSKKDIASLVDDRPEDGVFRLHRSVFSDPEIFELEMKYIFERNWVFLGLDSQVRNPHDYMTTTVGRHPVVVMRDGEGNLNAFINSCPHKGARLCHLAQGNRKIHVCQYHSWSFDSAGRIRGLKFKDDGQYSPAFDDDSHDLAALPRFEVYRGFMFGALSADVLPLSEYLGEARTFIDIAVDTSPQGLELVPGVVGFTFEGNWKLQLENCSDQYHFTSTHPSYLKVLDRRAEKGWEGTVRANVRGRGGRKAMQFPADGLEHIAGGSTSFEHGHNLNWNRRTVNDSHPLFERAEELKEQFGEARRDWMFNTRNLTLFPNVQVAENASSQLRIIRPISVDKTEMLTYCIAPVGESAAARAQRIRQYEDFFNPSGLATPDDTINYEDCQDGHLNPVAPWLQGHARGMMLASPDGDPFIDRLGVKALSSVIGGVELGDETIFHTYYRSWRALLQAGQRADEAAARGQPAPAPARLVETVR</sequence>
<keyword evidence="9" id="KW-1185">Reference proteome</keyword>
<keyword evidence="5" id="KW-0408">Iron</keyword>
<dbReference type="SUPFAM" id="SSF55961">
    <property type="entry name" value="Bet v1-like"/>
    <property type="match status" value="1"/>
</dbReference>
<evidence type="ECO:0000259" key="7">
    <source>
        <dbReference type="PROSITE" id="PS51296"/>
    </source>
</evidence>
<keyword evidence="2" id="KW-0001">2Fe-2S</keyword>
<dbReference type="PANTHER" id="PTHR43756">
    <property type="entry name" value="CHOLINE MONOOXYGENASE, CHLOROPLASTIC"/>
    <property type="match status" value="1"/>
</dbReference>
<protein>
    <submittedName>
        <fullName evidence="8">Benzoate 1,2-dioxygenase alpha subunit</fullName>
    </submittedName>
</protein>
<evidence type="ECO:0000256" key="2">
    <source>
        <dbReference type="ARBA" id="ARBA00022714"/>
    </source>
</evidence>
<feature type="domain" description="Rieske" evidence="7">
    <location>
        <begin position="44"/>
        <end position="142"/>
    </location>
</feature>
<reference evidence="8 9" key="1">
    <citation type="submission" date="2019-02" db="EMBL/GenBank/DDBJ databases">
        <title>Genomic Encyclopedia of Type Strains, Phase IV (KMG-IV): sequencing the most valuable type-strain genomes for metagenomic binning, comparative biology and taxonomic classification.</title>
        <authorList>
            <person name="Goeker M."/>
        </authorList>
    </citation>
    <scope>NUCLEOTIDE SEQUENCE [LARGE SCALE GENOMIC DNA]</scope>
    <source>
        <strain evidence="8 9">K24</strain>
    </source>
</reference>
<dbReference type="InterPro" id="IPR036922">
    <property type="entry name" value="Rieske_2Fe-2S_sf"/>
</dbReference>
<dbReference type="PROSITE" id="PS51296">
    <property type="entry name" value="RIESKE"/>
    <property type="match status" value="1"/>
</dbReference>
<evidence type="ECO:0000256" key="3">
    <source>
        <dbReference type="ARBA" id="ARBA00022723"/>
    </source>
</evidence>
<evidence type="ECO:0000256" key="1">
    <source>
        <dbReference type="ARBA" id="ARBA00008751"/>
    </source>
</evidence>
<dbReference type="Proteomes" id="UP000292445">
    <property type="component" value="Unassembled WGS sequence"/>
</dbReference>
<dbReference type="PANTHER" id="PTHR43756:SF1">
    <property type="entry name" value="3-PHENYLPROPIONATE_CINNAMIC ACID DIOXYGENASE SUBUNIT ALPHA"/>
    <property type="match status" value="1"/>
</dbReference>
<evidence type="ECO:0000256" key="4">
    <source>
        <dbReference type="ARBA" id="ARBA00023002"/>
    </source>
</evidence>
<dbReference type="GO" id="GO:0051537">
    <property type="term" value="F:2 iron, 2 sulfur cluster binding"/>
    <property type="evidence" value="ECO:0007669"/>
    <property type="project" value="UniProtKB-KW"/>
</dbReference>
<gene>
    <name evidence="8" type="ORF">EV675_5691</name>
</gene>
<accession>A0A4Q7N6L9</accession>
<dbReference type="GO" id="GO:0005506">
    <property type="term" value="F:iron ion binding"/>
    <property type="evidence" value="ECO:0007669"/>
    <property type="project" value="InterPro"/>
</dbReference>
<dbReference type="PRINTS" id="PR00090">
    <property type="entry name" value="RNGDIOXGNASE"/>
</dbReference>
<dbReference type="Pfam" id="PF00848">
    <property type="entry name" value="Ring_hydroxyl_A"/>
    <property type="match status" value="1"/>
</dbReference>
<dbReference type="GO" id="GO:0051213">
    <property type="term" value="F:dioxygenase activity"/>
    <property type="evidence" value="ECO:0007669"/>
    <property type="project" value="UniProtKB-KW"/>
</dbReference>
<dbReference type="Gene3D" id="3.90.380.10">
    <property type="entry name" value="Naphthalene 1,2-dioxygenase Alpha Subunit, Chain A, domain 1"/>
    <property type="match status" value="1"/>
</dbReference>
<comment type="caution">
    <text evidence="8">The sequence shown here is derived from an EMBL/GenBank/DDBJ whole genome shotgun (WGS) entry which is preliminary data.</text>
</comment>
<dbReference type="Pfam" id="PF00355">
    <property type="entry name" value="Rieske"/>
    <property type="match status" value="1"/>
</dbReference>
<keyword evidence="8" id="KW-0223">Dioxygenase</keyword>
<evidence type="ECO:0000313" key="9">
    <source>
        <dbReference type="Proteomes" id="UP000292445"/>
    </source>
</evidence>
<evidence type="ECO:0000313" key="8">
    <source>
        <dbReference type="EMBL" id="RZS76968.1"/>
    </source>
</evidence>
<name>A0A4Q7N6L9_9BURK</name>
<comment type="similarity">
    <text evidence="1">Belongs to the bacterial ring-hydroxylating dioxygenase alpha subunit family.</text>
</comment>